<evidence type="ECO:0000313" key="3">
    <source>
        <dbReference type="Proteomes" id="UP001208771"/>
    </source>
</evidence>
<sequence length="215" mass="23115">MRKTPVIIIYIALMTLIVVASNFLVQFPVNARIAGIDLADILTWGAFSYPVAFLVTDLTNRQFGPSAARRVVFAGFVVGVSLSFFTAVPRIAIASGTAYLVGQLLDISVFNRLRRQAWWRAPLTGSLVGSVLDTAIFFSLAFAAFFVFLGPNDDFALEASAILGVLPADAPRWVSWAISDFAVKMLIGLVMLLPYGALMSVVKPMPAADAVPAKA</sequence>
<keyword evidence="1" id="KW-0813">Transport</keyword>
<comment type="subcellular location">
    <subcellularLocation>
        <location evidence="1">Cell inner membrane</location>
        <topology evidence="1">Multi-pass membrane protein</topology>
    </subcellularLocation>
</comment>
<feature type="transmembrane region" description="Helical" evidence="1">
    <location>
        <begin position="67"/>
        <end position="85"/>
    </location>
</feature>
<dbReference type="HAMAP" id="MF_02088">
    <property type="entry name" value="Q_prec_transport"/>
    <property type="match status" value="1"/>
</dbReference>
<dbReference type="GO" id="GO:0022857">
    <property type="term" value="F:transmembrane transporter activity"/>
    <property type="evidence" value="ECO:0007669"/>
    <property type="project" value="UniProtKB-UniRule"/>
</dbReference>
<dbReference type="AlphaFoldDB" id="A0AAE3N2X8"/>
<dbReference type="RefSeq" id="WP_306412702.1">
    <property type="nucleotide sequence ID" value="NZ_JANFPI010000007.1"/>
</dbReference>
<comment type="similarity">
    <text evidence="1">Belongs to the vitamin uptake transporter (VUT/ECF) (TC 2.A.88) family. Q precursor transporter subfamily.</text>
</comment>
<feature type="transmembrane region" description="Helical" evidence="1">
    <location>
        <begin position="173"/>
        <end position="195"/>
    </location>
</feature>
<feature type="transmembrane region" description="Helical" evidence="1">
    <location>
        <begin position="7"/>
        <end position="27"/>
    </location>
</feature>
<feature type="transmembrane region" description="Helical" evidence="1">
    <location>
        <begin position="123"/>
        <end position="149"/>
    </location>
</feature>
<dbReference type="InterPro" id="IPR003744">
    <property type="entry name" value="YhhQ"/>
</dbReference>
<feature type="transmembrane region" description="Helical" evidence="1">
    <location>
        <begin position="33"/>
        <end position="55"/>
    </location>
</feature>
<name>A0AAE3N2X8_9HYPH</name>
<dbReference type="PANTHER" id="PTHR34300:SF1">
    <property type="entry name" value="QUEUOSINE PRECURSOR TRANSPORTER"/>
    <property type="match status" value="1"/>
</dbReference>
<dbReference type="GO" id="GO:0005886">
    <property type="term" value="C:plasma membrane"/>
    <property type="evidence" value="ECO:0007669"/>
    <property type="project" value="UniProtKB-SubCell"/>
</dbReference>
<comment type="caution">
    <text evidence="2">The sequence shown here is derived from an EMBL/GenBank/DDBJ whole genome shotgun (WGS) entry which is preliminary data.</text>
</comment>
<keyword evidence="1" id="KW-0997">Cell inner membrane</keyword>
<organism evidence="2 3">
    <name type="scientific">Ectorhizobium quercum</name>
    <dbReference type="NCBI Taxonomy" id="2965071"/>
    <lineage>
        <taxon>Bacteria</taxon>
        <taxon>Pseudomonadati</taxon>
        <taxon>Pseudomonadota</taxon>
        <taxon>Alphaproteobacteria</taxon>
        <taxon>Hyphomicrobiales</taxon>
        <taxon>Rhizobiaceae</taxon>
        <taxon>Ectorhizobium</taxon>
    </lineage>
</organism>
<dbReference type="NCBIfam" id="TIGR00697">
    <property type="entry name" value="queuosine precursor transporter"/>
    <property type="match status" value="1"/>
</dbReference>
<dbReference type="Pfam" id="PF02592">
    <property type="entry name" value="Vut_1"/>
    <property type="match status" value="1"/>
</dbReference>
<evidence type="ECO:0000313" key="2">
    <source>
        <dbReference type="EMBL" id="MCX8999201.1"/>
    </source>
</evidence>
<dbReference type="Proteomes" id="UP001208771">
    <property type="component" value="Unassembled WGS sequence"/>
</dbReference>
<accession>A0AAE3N2X8</accession>
<keyword evidence="3" id="KW-1185">Reference proteome</keyword>
<keyword evidence="1" id="KW-1133">Transmembrane helix</keyword>
<dbReference type="PANTHER" id="PTHR34300">
    <property type="entry name" value="QUEUOSINE PRECURSOR TRANSPORTER-RELATED"/>
    <property type="match status" value="1"/>
</dbReference>
<dbReference type="EMBL" id="JANFPI010000007">
    <property type="protein sequence ID" value="MCX8999201.1"/>
    <property type="molecule type" value="Genomic_DNA"/>
</dbReference>
<keyword evidence="1" id="KW-0812">Transmembrane</keyword>
<keyword evidence="1" id="KW-0472">Membrane</keyword>
<keyword evidence="1" id="KW-1003">Cell membrane</keyword>
<evidence type="ECO:0000256" key="1">
    <source>
        <dbReference type="HAMAP-Rule" id="MF_02088"/>
    </source>
</evidence>
<feature type="transmembrane region" description="Helical" evidence="1">
    <location>
        <begin position="91"/>
        <end position="111"/>
    </location>
</feature>
<gene>
    <name evidence="2" type="ORF">NOF55_19020</name>
</gene>
<comment type="function">
    <text evidence="1">Involved in the import of queuosine (Q) precursors, required for Q precursor salvage.</text>
</comment>
<protein>
    <recommendedName>
        <fullName evidence="1">Probable queuosine precursor transporter</fullName>
        <shortName evidence="1">Q precursor transporter</shortName>
    </recommendedName>
</protein>
<proteinExistence type="inferred from homology"/>
<reference evidence="2" key="1">
    <citation type="submission" date="2022-07" db="EMBL/GenBank/DDBJ databases">
        <title>Ectorhizobium quercum gen.nov., sp. nov.</title>
        <authorList>
            <person name="Ma T."/>
            <person name="Li Y."/>
        </authorList>
    </citation>
    <scope>NUCLEOTIDE SEQUENCE</scope>
    <source>
        <strain evidence="2">BDR2-2</strain>
    </source>
</reference>